<keyword evidence="9 13" id="KW-1133">Transmembrane helix</keyword>
<evidence type="ECO:0000256" key="2">
    <source>
        <dbReference type="ARBA" id="ARBA00004651"/>
    </source>
</evidence>
<proteinExistence type="inferred from homology"/>
<sequence length="173" mass="19014">MSLPARYDRLAVVLHWLSVLLVALAYLSIELRGPRGSDSRAFWTNVHLWSGSLLLALSMPRLLWRWWRGAPPPVPAGPLSDGLRRAVHAALYGFVLLQPLLGMLALNLGGRPVVLAGWSFSLAGPMPALGKAFEESHELLGNLFYAVIGVHAAAALWHHCVRRDGLLSRMSLR</sequence>
<dbReference type="Pfam" id="PF01292">
    <property type="entry name" value="Ni_hydr_CYTB"/>
    <property type="match status" value="1"/>
</dbReference>
<dbReference type="SUPFAM" id="SSF81342">
    <property type="entry name" value="Transmembrane di-heme cytochromes"/>
    <property type="match status" value="1"/>
</dbReference>
<dbReference type="EMBL" id="QGHC01000002">
    <property type="protein sequence ID" value="PWK92351.1"/>
    <property type="molecule type" value="Genomic_DNA"/>
</dbReference>
<dbReference type="GO" id="GO:0022904">
    <property type="term" value="P:respiratory electron transport chain"/>
    <property type="evidence" value="ECO:0007669"/>
    <property type="project" value="InterPro"/>
</dbReference>
<keyword evidence="3" id="KW-0813">Transport</keyword>
<dbReference type="InterPro" id="IPR016174">
    <property type="entry name" value="Di-haem_cyt_TM"/>
</dbReference>
<comment type="similarity">
    <text evidence="12">Belongs to the cytochrome b561 family.</text>
</comment>
<gene>
    <name evidence="15" type="ORF">C7456_10284</name>
</gene>
<keyword evidence="8" id="KW-0249">Electron transport</keyword>
<evidence type="ECO:0000313" key="16">
    <source>
        <dbReference type="Proteomes" id="UP000245812"/>
    </source>
</evidence>
<dbReference type="GO" id="GO:0046872">
    <property type="term" value="F:metal ion binding"/>
    <property type="evidence" value="ECO:0007669"/>
    <property type="project" value="UniProtKB-KW"/>
</dbReference>
<evidence type="ECO:0000256" key="3">
    <source>
        <dbReference type="ARBA" id="ARBA00022448"/>
    </source>
</evidence>
<feature type="transmembrane region" description="Helical" evidence="13">
    <location>
        <begin position="113"/>
        <end position="130"/>
    </location>
</feature>
<evidence type="ECO:0000256" key="12">
    <source>
        <dbReference type="ARBA" id="ARBA00037975"/>
    </source>
</evidence>
<evidence type="ECO:0000256" key="9">
    <source>
        <dbReference type="ARBA" id="ARBA00022989"/>
    </source>
</evidence>
<keyword evidence="6 13" id="KW-0812">Transmembrane</keyword>
<keyword evidence="11 13" id="KW-0472">Membrane</keyword>
<comment type="subcellular location">
    <subcellularLocation>
        <location evidence="2">Cell membrane</location>
        <topology evidence="2">Multi-pass membrane protein</topology>
    </subcellularLocation>
</comment>
<accession>A0A316IGA4</accession>
<feature type="transmembrane region" description="Helical" evidence="13">
    <location>
        <begin position="41"/>
        <end position="67"/>
    </location>
</feature>
<evidence type="ECO:0000256" key="4">
    <source>
        <dbReference type="ARBA" id="ARBA00022475"/>
    </source>
</evidence>
<keyword evidence="10" id="KW-0408">Iron</keyword>
<evidence type="ECO:0000256" key="8">
    <source>
        <dbReference type="ARBA" id="ARBA00022982"/>
    </source>
</evidence>
<dbReference type="GO" id="GO:0009055">
    <property type="term" value="F:electron transfer activity"/>
    <property type="evidence" value="ECO:0007669"/>
    <property type="project" value="InterPro"/>
</dbReference>
<dbReference type="InterPro" id="IPR052168">
    <property type="entry name" value="Cytochrome_b561_oxidase"/>
</dbReference>
<evidence type="ECO:0000256" key="11">
    <source>
        <dbReference type="ARBA" id="ARBA00023136"/>
    </source>
</evidence>
<dbReference type="InterPro" id="IPR011577">
    <property type="entry name" value="Cyt_b561_bac/Ni-Hgenase"/>
</dbReference>
<evidence type="ECO:0000259" key="14">
    <source>
        <dbReference type="Pfam" id="PF01292"/>
    </source>
</evidence>
<evidence type="ECO:0000256" key="6">
    <source>
        <dbReference type="ARBA" id="ARBA00022692"/>
    </source>
</evidence>
<dbReference type="AlphaFoldDB" id="A0A316IGA4"/>
<dbReference type="RefSeq" id="WP_109722198.1">
    <property type="nucleotide sequence ID" value="NZ_MSZV01000075.1"/>
</dbReference>
<feature type="transmembrane region" description="Helical" evidence="13">
    <location>
        <begin position="87"/>
        <end position="106"/>
    </location>
</feature>
<dbReference type="PANTHER" id="PTHR30529:SF3">
    <property type="entry name" value="CYTOCHROME B561 HOMOLOG 1"/>
    <property type="match status" value="1"/>
</dbReference>
<organism evidence="15 16">
    <name type="scientific">Fulvimonas soli</name>
    <dbReference type="NCBI Taxonomy" id="155197"/>
    <lineage>
        <taxon>Bacteria</taxon>
        <taxon>Pseudomonadati</taxon>
        <taxon>Pseudomonadota</taxon>
        <taxon>Gammaproteobacteria</taxon>
        <taxon>Lysobacterales</taxon>
        <taxon>Rhodanobacteraceae</taxon>
        <taxon>Fulvimonas</taxon>
    </lineage>
</organism>
<evidence type="ECO:0000313" key="15">
    <source>
        <dbReference type="EMBL" id="PWK92351.1"/>
    </source>
</evidence>
<dbReference type="GO" id="GO:0005886">
    <property type="term" value="C:plasma membrane"/>
    <property type="evidence" value="ECO:0007669"/>
    <property type="project" value="UniProtKB-SubCell"/>
</dbReference>
<dbReference type="Proteomes" id="UP000245812">
    <property type="component" value="Unassembled WGS sequence"/>
</dbReference>
<evidence type="ECO:0000256" key="5">
    <source>
        <dbReference type="ARBA" id="ARBA00022617"/>
    </source>
</evidence>
<feature type="domain" description="Cytochrome b561 bacterial/Ni-hydrogenase" evidence="14">
    <location>
        <begin position="6"/>
        <end position="170"/>
    </location>
</feature>
<evidence type="ECO:0000256" key="10">
    <source>
        <dbReference type="ARBA" id="ARBA00023004"/>
    </source>
</evidence>
<keyword evidence="4" id="KW-1003">Cell membrane</keyword>
<evidence type="ECO:0000256" key="13">
    <source>
        <dbReference type="SAM" id="Phobius"/>
    </source>
</evidence>
<keyword evidence="5" id="KW-0349">Heme</keyword>
<dbReference type="PANTHER" id="PTHR30529">
    <property type="entry name" value="CYTOCHROME B561"/>
    <property type="match status" value="1"/>
</dbReference>
<evidence type="ECO:0000256" key="7">
    <source>
        <dbReference type="ARBA" id="ARBA00022723"/>
    </source>
</evidence>
<dbReference type="GO" id="GO:0020037">
    <property type="term" value="F:heme binding"/>
    <property type="evidence" value="ECO:0007669"/>
    <property type="project" value="TreeGrafter"/>
</dbReference>
<protein>
    <submittedName>
        <fullName evidence="15">Cytochrome b561</fullName>
    </submittedName>
</protein>
<name>A0A316IGA4_9GAMM</name>
<comment type="cofactor">
    <cofactor evidence="1">
        <name>heme b</name>
        <dbReference type="ChEBI" id="CHEBI:60344"/>
    </cofactor>
</comment>
<comment type="caution">
    <text evidence="15">The sequence shown here is derived from an EMBL/GenBank/DDBJ whole genome shotgun (WGS) entry which is preliminary data.</text>
</comment>
<feature type="transmembrane region" description="Helical" evidence="13">
    <location>
        <begin position="12"/>
        <end position="29"/>
    </location>
</feature>
<keyword evidence="16" id="KW-1185">Reference proteome</keyword>
<evidence type="ECO:0000256" key="1">
    <source>
        <dbReference type="ARBA" id="ARBA00001970"/>
    </source>
</evidence>
<keyword evidence="7" id="KW-0479">Metal-binding</keyword>
<dbReference type="OrthoDB" id="8589936at2"/>
<feature type="transmembrane region" description="Helical" evidence="13">
    <location>
        <begin position="142"/>
        <end position="161"/>
    </location>
</feature>
<reference evidence="15 16" key="1">
    <citation type="submission" date="2018-05" db="EMBL/GenBank/DDBJ databases">
        <title>Genomic Encyclopedia of Type Strains, Phase IV (KMG-IV): sequencing the most valuable type-strain genomes for metagenomic binning, comparative biology and taxonomic classification.</title>
        <authorList>
            <person name="Goeker M."/>
        </authorList>
    </citation>
    <scope>NUCLEOTIDE SEQUENCE [LARGE SCALE GENOMIC DNA]</scope>
    <source>
        <strain evidence="15 16">DSM 14263</strain>
    </source>
</reference>